<proteinExistence type="predicted"/>
<name>A0AAW1K8Y4_SAPOF</name>
<dbReference type="Proteomes" id="UP001443914">
    <property type="component" value="Unassembled WGS sequence"/>
</dbReference>
<feature type="compositionally biased region" description="Low complexity" evidence="1">
    <location>
        <begin position="80"/>
        <end position="92"/>
    </location>
</feature>
<keyword evidence="3" id="KW-1185">Reference proteome</keyword>
<reference evidence="2" key="1">
    <citation type="submission" date="2024-03" db="EMBL/GenBank/DDBJ databases">
        <title>WGS assembly of Saponaria officinalis var. Norfolk2.</title>
        <authorList>
            <person name="Jenkins J."/>
            <person name="Shu S."/>
            <person name="Grimwood J."/>
            <person name="Barry K."/>
            <person name="Goodstein D."/>
            <person name="Schmutz J."/>
            <person name="Leebens-Mack J."/>
            <person name="Osbourn A."/>
        </authorList>
    </citation>
    <scope>NUCLEOTIDE SEQUENCE [LARGE SCALE GENOMIC DNA]</scope>
    <source>
        <strain evidence="2">JIC</strain>
    </source>
</reference>
<evidence type="ECO:0000256" key="1">
    <source>
        <dbReference type="SAM" id="MobiDB-lite"/>
    </source>
</evidence>
<evidence type="ECO:0000313" key="3">
    <source>
        <dbReference type="Proteomes" id="UP001443914"/>
    </source>
</evidence>
<gene>
    <name evidence="2" type="ORF">RND81_06G076500</name>
</gene>
<dbReference type="EMBL" id="JBDFQZ010000006">
    <property type="protein sequence ID" value="KAK9714172.1"/>
    <property type="molecule type" value="Genomic_DNA"/>
</dbReference>
<feature type="compositionally biased region" description="Basic and acidic residues" evidence="1">
    <location>
        <begin position="56"/>
        <end position="65"/>
    </location>
</feature>
<protein>
    <submittedName>
        <fullName evidence="2">Uncharacterized protein</fullName>
    </submittedName>
</protein>
<feature type="region of interest" description="Disordered" evidence="1">
    <location>
        <begin position="56"/>
        <end position="92"/>
    </location>
</feature>
<evidence type="ECO:0000313" key="2">
    <source>
        <dbReference type="EMBL" id="KAK9714172.1"/>
    </source>
</evidence>
<sequence>MSKCPLTSKSNKKIISRRRRVETLKRKPINGPVSKKSRMNSINRVYSFISKHLEIRNSERKKGERNSQQILSGNQPTSSQQAQQIRAAQGIQNQIQHSKEIQVIAALPRIQTQITRGVHPPTARALPTTRIHYSRGILTH</sequence>
<organism evidence="2 3">
    <name type="scientific">Saponaria officinalis</name>
    <name type="common">Common soapwort</name>
    <name type="synonym">Lychnis saponaria</name>
    <dbReference type="NCBI Taxonomy" id="3572"/>
    <lineage>
        <taxon>Eukaryota</taxon>
        <taxon>Viridiplantae</taxon>
        <taxon>Streptophyta</taxon>
        <taxon>Embryophyta</taxon>
        <taxon>Tracheophyta</taxon>
        <taxon>Spermatophyta</taxon>
        <taxon>Magnoliopsida</taxon>
        <taxon>eudicotyledons</taxon>
        <taxon>Gunneridae</taxon>
        <taxon>Pentapetalae</taxon>
        <taxon>Caryophyllales</taxon>
        <taxon>Caryophyllaceae</taxon>
        <taxon>Caryophylleae</taxon>
        <taxon>Saponaria</taxon>
    </lineage>
</organism>
<comment type="caution">
    <text evidence="2">The sequence shown here is derived from an EMBL/GenBank/DDBJ whole genome shotgun (WGS) entry which is preliminary data.</text>
</comment>
<dbReference type="AlphaFoldDB" id="A0AAW1K8Y4"/>
<feature type="compositionally biased region" description="Polar residues" evidence="1">
    <location>
        <begin position="66"/>
        <end position="79"/>
    </location>
</feature>
<accession>A0AAW1K8Y4</accession>